<dbReference type="EMBL" id="SSDS01000029">
    <property type="protein sequence ID" value="TXG78033.1"/>
    <property type="molecule type" value="Genomic_DNA"/>
</dbReference>
<reference evidence="1 2" key="1">
    <citation type="submission" date="2018-09" db="EMBL/GenBank/DDBJ databases">
        <title>Metagenome Assembled Genomes from an Advanced Water Purification Facility.</title>
        <authorList>
            <person name="Stamps B.W."/>
            <person name="Spear J.R."/>
        </authorList>
    </citation>
    <scope>NUCLEOTIDE SEQUENCE [LARGE SCALE GENOMIC DNA]</scope>
    <source>
        <strain evidence="1">Bin_63_2</strain>
    </source>
</reference>
<dbReference type="Proteomes" id="UP000321026">
    <property type="component" value="Unassembled WGS sequence"/>
</dbReference>
<organism evidence="1 2">
    <name type="scientific">Candidatus Dojkabacteria bacterium</name>
    <dbReference type="NCBI Taxonomy" id="2099670"/>
    <lineage>
        <taxon>Bacteria</taxon>
        <taxon>Candidatus Dojkabacteria</taxon>
    </lineage>
</organism>
<proteinExistence type="predicted"/>
<gene>
    <name evidence="1" type="ORF">E6Q11_01845</name>
</gene>
<feature type="non-terminal residue" evidence="1">
    <location>
        <position position="197"/>
    </location>
</feature>
<comment type="caution">
    <text evidence="1">The sequence shown here is derived from an EMBL/GenBank/DDBJ whole genome shotgun (WGS) entry which is preliminary data.</text>
</comment>
<sequence>MANYYQPTQADIQLAMSAAKQQPQSFYQPTKADIDAAIQAKDAESPGKLESFALGAAKGVGELGYDISENTLKLINALTGSNIHAPNPFDYAANAANDPIQRYLLTAENANPLSAAAGQFVGTAAPMLATAGAAGGAPILRTLGSLAPSDLVASGSGGAAKTIGKNILGTFGTGAATNVLLNLQESPVDASIGGGLT</sequence>
<evidence type="ECO:0000313" key="2">
    <source>
        <dbReference type="Proteomes" id="UP000321026"/>
    </source>
</evidence>
<name>A0A5C7J9H9_9BACT</name>
<accession>A0A5C7J9H9</accession>
<protein>
    <submittedName>
        <fullName evidence="1">Uncharacterized protein</fullName>
    </submittedName>
</protein>
<evidence type="ECO:0000313" key="1">
    <source>
        <dbReference type="EMBL" id="TXG78033.1"/>
    </source>
</evidence>
<dbReference type="AlphaFoldDB" id="A0A5C7J9H9"/>